<feature type="region of interest" description="Disordered" evidence="2">
    <location>
        <begin position="23"/>
        <end position="48"/>
    </location>
</feature>
<dbReference type="GO" id="GO:0070007">
    <property type="term" value="F:glutamic-type endopeptidase activity"/>
    <property type="evidence" value="ECO:0007669"/>
    <property type="project" value="InterPro"/>
</dbReference>
<organism evidence="4 5">
    <name type="scientific">Teratosphaeria nubilosa</name>
    <dbReference type="NCBI Taxonomy" id="161662"/>
    <lineage>
        <taxon>Eukaryota</taxon>
        <taxon>Fungi</taxon>
        <taxon>Dikarya</taxon>
        <taxon>Ascomycota</taxon>
        <taxon>Pezizomycotina</taxon>
        <taxon>Dothideomycetes</taxon>
        <taxon>Dothideomycetidae</taxon>
        <taxon>Mycosphaerellales</taxon>
        <taxon>Teratosphaeriaceae</taxon>
        <taxon>Teratosphaeria</taxon>
    </lineage>
</organism>
<feature type="signal peptide" evidence="3">
    <location>
        <begin position="1"/>
        <end position="18"/>
    </location>
</feature>
<name>A0A6G1LHG2_9PEZI</name>
<dbReference type="SUPFAM" id="SSF49899">
    <property type="entry name" value="Concanavalin A-like lectins/glucanases"/>
    <property type="match status" value="1"/>
</dbReference>
<dbReference type="EMBL" id="ML995815">
    <property type="protein sequence ID" value="KAF2772296.1"/>
    <property type="molecule type" value="Genomic_DNA"/>
</dbReference>
<dbReference type="PANTHER" id="PTHR37536:SF3">
    <property type="entry name" value="PUTATIVE (AFU_ORTHOLOGUE AFUA_3G02970)-RELATED"/>
    <property type="match status" value="1"/>
</dbReference>
<accession>A0A6G1LHG2</accession>
<evidence type="ECO:0000256" key="2">
    <source>
        <dbReference type="SAM" id="MobiDB-lite"/>
    </source>
</evidence>
<keyword evidence="5" id="KW-1185">Reference proteome</keyword>
<dbReference type="InterPro" id="IPR038656">
    <property type="entry name" value="Peptidase_G1_sf"/>
</dbReference>
<protein>
    <submittedName>
        <fullName evidence="4">Putative aspergillopepsin</fullName>
    </submittedName>
</protein>
<evidence type="ECO:0000256" key="1">
    <source>
        <dbReference type="PIRSR" id="PIRSR600250-50"/>
    </source>
</evidence>
<dbReference type="Pfam" id="PF01828">
    <property type="entry name" value="Peptidase_A4"/>
    <property type="match status" value="1"/>
</dbReference>
<evidence type="ECO:0000313" key="5">
    <source>
        <dbReference type="Proteomes" id="UP000799436"/>
    </source>
</evidence>
<dbReference type="GO" id="GO:0006508">
    <property type="term" value="P:proteolysis"/>
    <property type="evidence" value="ECO:0007669"/>
    <property type="project" value="InterPro"/>
</dbReference>
<dbReference type="Gene3D" id="2.60.120.700">
    <property type="entry name" value="Peptidase G1"/>
    <property type="match status" value="1"/>
</dbReference>
<sequence length="279" mass="29583">MKVTSVVGAMLLASTAIAAPSKLSEKRAARRAERTSRRASGQAKSLRPLAANSTSLNDFVQLESTNEANVEYSSNWAGAVVISTGITEVTGKITVPTPKTPSGGSSREEYAASAWVGIDGDTCETAILQTGVDFLVEGSEVSFDAWYEWYPDYAYDFDIDISAGDVIVATVKATSTTAGTATIENETTGESVTHTFTNSADLGTLCETNAEWIVEDFESGDELVSFANFGTVTFTDAEYIKSGTTYSVTSSATIIDIEQNEVLTSVSVPSSGEVVVKYE</sequence>
<proteinExistence type="predicted"/>
<evidence type="ECO:0000256" key="3">
    <source>
        <dbReference type="SAM" id="SignalP"/>
    </source>
</evidence>
<dbReference type="PRINTS" id="PR00977">
    <property type="entry name" value="SCYTLDPTASE"/>
</dbReference>
<evidence type="ECO:0000313" key="4">
    <source>
        <dbReference type="EMBL" id="KAF2772296.1"/>
    </source>
</evidence>
<dbReference type="AlphaFoldDB" id="A0A6G1LHG2"/>
<dbReference type="Proteomes" id="UP000799436">
    <property type="component" value="Unassembled WGS sequence"/>
</dbReference>
<feature type="chain" id="PRO_5026233349" evidence="3">
    <location>
        <begin position="19"/>
        <end position="279"/>
    </location>
</feature>
<keyword evidence="3" id="KW-0732">Signal</keyword>
<dbReference type="InterPro" id="IPR013320">
    <property type="entry name" value="ConA-like_dom_sf"/>
</dbReference>
<dbReference type="OrthoDB" id="2862635at2759"/>
<dbReference type="InterPro" id="IPR000250">
    <property type="entry name" value="Peptidase_G1"/>
</dbReference>
<gene>
    <name evidence="4" type="ORF">EJ03DRAFT_341681</name>
</gene>
<feature type="compositionally biased region" description="Basic and acidic residues" evidence="2">
    <location>
        <begin position="23"/>
        <end position="36"/>
    </location>
</feature>
<dbReference type="PANTHER" id="PTHR37536">
    <property type="entry name" value="PUTATIVE (AFU_ORTHOLOGUE AFUA_3G02970)-RELATED"/>
    <property type="match status" value="1"/>
</dbReference>
<reference evidence="4" key="1">
    <citation type="journal article" date="2020" name="Stud. Mycol.">
        <title>101 Dothideomycetes genomes: a test case for predicting lifestyles and emergence of pathogens.</title>
        <authorList>
            <person name="Haridas S."/>
            <person name="Albert R."/>
            <person name="Binder M."/>
            <person name="Bloem J."/>
            <person name="Labutti K."/>
            <person name="Salamov A."/>
            <person name="Andreopoulos B."/>
            <person name="Baker S."/>
            <person name="Barry K."/>
            <person name="Bills G."/>
            <person name="Bluhm B."/>
            <person name="Cannon C."/>
            <person name="Castanera R."/>
            <person name="Culley D."/>
            <person name="Daum C."/>
            <person name="Ezra D."/>
            <person name="Gonzalez J."/>
            <person name="Henrissat B."/>
            <person name="Kuo A."/>
            <person name="Liang C."/>
            <person name="Lipzen A."/>
            <person name="Lutzoni F."/>
            <person name="Magnuson J."/>
            <person name="Mondo S."/>
            <person name="Nolan M."/>
            <person name="Ohm R."/>
            <person name="Pangilinan J."/>
            <person name="Park H.-J."/>
            <person name="Ramirez L."/>
            <person name="Alfaro M."/>
            <person name="Sun H."/>
            <person name="Tritt A."/>
            <person name="Yoshinaga Y."/>
            <person name="Zwiers L.-H."/>
            <person name="Turgeon B."/>
            <person name="Goodwin S."/>
            <person name="Spatafora J."/>
            <person name="Crous P."/>
            <person name="Grigoriev I."/>
        </authorList>
    </citation>
    <scope>NUCLEOTIDE SEQUENCE</scope>
    <source>
        <strain evidence="4">CBS 116005</strain>
    </source>
</reference>
<dbReference type="CDD" id="cd13426">
    <property type="entry name" value="Peptidase_G1"/>
    <property type="match status" value="1"/>
</dbReference>
<feature type="active site" description="Proton acceptor" evidence="1">
    <location>
        <position position="215"/>
    </location>
</feature>